<reference evidence="4" key="1">
    <citation type="submission" date="2017-02" db="UniProtKB">
        <authorList>
            <consortium name="WormBaseParasite"/>
        </authorList>
    </citation>
    <scope>IDENTIFICATION</scope>
</reference>
<keyword evidence="1" id="KW-1133">Transmembrane helix</keyword>
<evidence type="ECO:0000313" key="2">
    <source>
        <dbReference type="EMBL" id="VDO14989.1"/>
    </source>
</evidence>
<dbReference type="SUPFAM" id="SSF75304">
    <property type="entry name" value="Amidase signature (AS) enzymes"/>
    <property type="match status" value="1"/>
</dbReference>
<gene>
    <name evidence="2" type="ORF">HPLM_LOCUS2478</name>
</gene>
<feature type="transmembrane region" description="Helical" evidence="1">
    <location>
        <begin position="92"/>
        <end position="113"/>
    </location>
</feature>
<keyword evidence="1" id="KW-0812">Transmembrane</keyword>
<protein>
    <submittedName>
        <fullName evidence="4">Secreted protein</fullName>
    </submittedName>
</protein>
<dbReference type="WBParaSite" id="HPLM_0000248201-mRNA-1">
    <property type="protein sequence ID" value="HPLM_0000248201-mRNA-1"/>
    <property type="gene ID" value="HPLM_0000248201"/>
</dbReference>
<name>A0A0N4VYW1_HAEPC</name>
<dbReference type="Proteomes" id="UP000268014">
    <property type="component" value="Unassembled WGS sequence"/>
</dbReference>
<dbReference type="InterPro" id="IPR036928">
    <property type="entry name" value="AS_sf"/>
</dbReference>
<dbReference type="Gene3D" id="3.90.1300.10">
    <property type="entry name" value="Amidase signature (AS) domain"/>
    <property type="match status" value="1"/>
</dbReference>
<evidence type="ECO:0000256" key="1">
    <source>
        <dbReference type="SAM" id="Phobius"/>
    </source>
</evidence>
<evidence type="ECO:0000313" key="3">
    <source>
        <dbReference type="Proteomes" id="UP000268014"/>
    </source>
</evidence>
<organism evidence="4">
    <name type="scientific">Haemonchus placei</name>
    <name type="common">Barber's pole worm</name>
    <dbReference type="NCBI Taxonomy" id="6290"/>
    <lineage>
        <taxon>Eukaryota</taxon>
        <taxon>Metazoa</taxon>
        <taxon>Ecdysozoa</taxon>
        <taxon>Nematoda</taxon>
        <taxon>Chromadorea</taxon>
        <taxon>Rhabditida</taxon>
        <taxon>Rhabditina</taxon>
        <taxon>Rhabditomorpha</taxon>
        <taxon>Strongyloidea</taxon>
        <taxon>Trichostrongylidae</taxon>
        <taxon>Haemonchus</taxon>
    </lineage>
</organism>
<evidence type="ECO:0000313" key="4">
    <source>
        <dbReference type="WBParaSite" id="HPLM_0000248201-mRNA-1"/>
    </source>
</evidence>
<dbReference type="AlphaFoldDB" id="A0A0N4VYW1"/>
<keyword evidence="3" id="KW-1185">Reference proteome</keyword>
<proteinExistence type="predicted"/>
<dbReference type="OrthoDB" id="6428749at2759"/>
<reference evidence="2 3" key="2">
    <citation type="submission" date="2018-11" db="EMBL/GenBank/DDBJ databases">
        <authorList>
            <consortium name="Pathogen Informatics"/>
        </authorList>
    </citation>
    <scope>NUCLEOTIDE SEQUENCE [LARGE SCALE GENOMIC DNA]</scope>
    <source>
        <strain evidence="2 3">MHpl1</strain>
    </source>
</reference>
<feature type="transmembrane region" description="Helical" evidence="1">
    <location>
        <begin position="21"/>
        <end position="40"/>
    </location>
</feature>
<keyword evidence="1" id="KW-0472">Membrane</keyword>
<dbReference type="EMBL" id="UZAF01005203">
    <property type="protein sequence ID" value="VDO14989.1"/>
    <property type="molecule type" value="Genomic_DNA"/>
</dbReference>
<accession>A0A0N4VYW1</accession>
<sequence>MLRIINRFMHPVLMLIGRFHFFWTGLLFEFIHLFTSRIYVTKPTDSLLMISATQAVQKIINREITSLELVEAYIHRIEQVSLSVFYSNRSSWGRGSLTCTHFALSVTFLLLAVI</sequence>
<dbReference type="STRING" id="6290.A0A0N4VYW1"/>